<dbReference type="RefSeq" id="WP_153025905.1">
    <property type="nucleotide sequence ID" value="NZ_WIAO01000016.1"/>
</dbReference>
<reference evidence="2 3" key="1">
    <citation type="submission" date="2019-10" db="EMBL/GenBank/DDBJ databases">
        <title>Glycomyces albidus sp. nov., a novel actinomycete isolated from rhizosphere soil of wheat (Triticum aestivum L.).</title>
        <authorList>
            <person name="Qian L."/>
        </authorList>
    </citation>
    <scope>NUCLEOTIDE SEQUENCE [LARGE SCALE GENOMIC DNA]</scope>
    <source>
        <strain evidence="2 3">NEAU-7082</strain>
    </source>
</reference>
<protein>
    <submittedName>
        <fullName evidence="2">EF-hand domain-containing protein</fullName>
    </submittedName>
</protein>
<dbReference type="Pfam" id="PF00036">
    <property type="entry name" value="EF-hand_1"/>
    <property type="match status" value="1"/>
</dbReference>
<proteinExistence type="predicted"/>
<dbReference type="InterPro" id="IPR011992">
    <property type="entry name" value="EF-hand-dom_pair"/>
</dbReference>
<dbReference type="AlphaFoldDB" id="A0A6L5GAK9"/>
<feature type="domain" description="EF-hand" evidence="1">
    <location>
        <begin position="134"/>
        <end position="169"/>
    </location>
</feature>
<dbReference type="InterPro" id="IPR002048">
    <property type="entry name" value="EF_hand_dom"/>
</dbReference>
<dbReference type="GO" id="GO:0005509">
    <property type="term" value="F:calcium ion binding"/>
    <property type="evidence" value="ECO:0007669"/>
    <property type="project" value="InterPro"/>
</dbReference>
<name>A0A6L5GAK9_9ACTN</name>
<keyword evidence="3" id="KW-1185">Reference proteome</keyword>
<evidence type="ECO:0000313" key="2">
    <source>
        <dbReference type="EMBL" id="MQM26749.1"/>
    </source>
</evidence>
<dbReference type="Pfam" id="PF13202">
    <property type="entry name" value="EF-hand_5"/>
    <property type="match status" value="1"/>
</dbReference>
<accession>A0A6L5GAK9</accession>
<dbReference type="PROSITE" id="PS00018">
    <property type="entry name" value="EF_HAND_1"/>
    <property type="match status" value="2"/>
</dbReference>
<dbReference type="CDD" id="cd00051">
    <property type="entry name" value="EFh"/>
    <property type="match status" value="1"/>
</dbReference>
<organism evidence="2 3">
    <name type="scientific">Glycomyces albidus</name>
    <dbReference type="NCBI Taxonomy" id="2656774"/>
    <lineage>
        <taxon>Bacteria</taxon>
        <taxon>Bacillati</taxon>
        <taxon>Actinomycetota</taxon>
        <taxon>Actinomycetes</taxon>
        <taxon>Glycomycetales</taxon>
        <taxon>Glycomycetaceae</taxon>
        <taxon>Glycomyces</taxon>
    </lineage>
</organism>
<dbReference type="EMBL" id="WIAO01000016">
    <property type="protein sequence ID" value="MQM26749.1"/>
    <property type="molecule type" value="Genomic_DNA"/>
</dbReference>
<dbReference type="Proteomes" id="UP000477750">
    <property type="component" value="Unassembled WGS sequence"/>
</dbReference>
<sequence>MTEDILTAKIEHGFDHLDADGSGRLNENDHVMMGRRAAAGLGHAAGSPEEARVVAAFVAIWNDLHRPHLPEGREDIDKATFVASTRSLATDPAAAEATLGALGRTYLSIADIDGDGEVGAEEFAAFQQSHFPGLGQGDIDKAFGYLDRDGDGRLTAEEFVSAVIEYWSSTDPEAPGNWWMGQPIYER</sequence>
<dbReference type="SUPFAM" id="SSF47473">
    <property type="entry name" value="EF-hand"/>
    <property type="match status" value="1"/>
</dbReference>
<gene>
    <name evidence="2" type="ORF">GFD30_14390</name>
</gene>
<evidence type="ECO:0000259" key="1">
    <source>
        <dbReference type="PROSITE" id="PS50222"/>
    </source>
</evidence>
<evidence type="ECO:0000313" key="3">
    <source>
        <dbReference type="Proteomes" id="UP000477750"/>
    </source>
</evidence>
<dbReference type="Gene3D" id="1.10.238.10">
    <property type="entry name" value="EF-hand"/>
    <property type="match status" value="1"/>
</dbReference>
<comment type="caution">
    <text evidence="2">The sequence shown here is derived from an EMBL/GenBank/DDBJ whole genome shotgun (WGS) entry which is preliminary data.</text>
</comment>
<dbReference type="PROSITE" id="PS50222">
    <property type="entry name" value="EF_HAND_2"/>
    <property type="match status" value="1"/>
</dbReference>
<dbReference type="InterPro" id="IPR018247">
    <property type="entry name" value="EF_Hand_1_Ca_BS"/>
</dbReference>
<dbReference type="SMART" id="SM00054">
    <property type="entry name" value="EFh"/>
    <property type="match status" value="3"/>
</dbReference>